<feature type="non-terminal residue" evidence="2">
    <location>
        <position position="65"/>
    </location>
</feature>
<dbReference type="Gene3D" id="3.10.129.10">
    <property type="entry name" value="Hotdog Thioesterase"/>
    <property type="match status" value="1"/>
</dbReference>
<dbReference type="Pfam" id="PF03061">
    <property type="entry name" value="4HBT"/>
    <property type="match status" value="1"/>
</dbReference>
<proteinExistence type="predicted"/>
<dbReference type="AlphaFoldDB" id="T1AC57"/>
<dbReference type="InterPro" id="IPR029069">
    <property type="entry name" value="HotDog_dom_sf"/>
</dbReference>
<organism evidence="2">
    <name type="scientific">mine drainage metagenome</name>
    <dbReference type="NCBI Taxonomy" id="410659"/>
    <lineage>
        <taxon>unclassified sequences</taxon>
        <taxon>metagenomes</taxon>
        <taxon>ecological metagenomes</taxon>
    </lineage>
</organism>
<accession>T1AC57</accession>
<dbReference type="CDD" id="cd03442">
    <property type="entry name" value="BFIT_BACH"/>
    <property type="match status" value="1"/>
</dbReference>
<feature type="domain" description="HotDog ACOT-type" evidence="1">
    <location>
        <begin position="8"/>
        <end position="65"/>
    </location>
</feature>
<protein>
    <submittedName>
        <fullName evidence="2">Thioesterase superfamily protein</fullName>
    </submittedName>
</protein>
<dbReference type="InterPro" id="IPR006683">
    <property type="entry name" value="Thioestr_dom"/>
</dbReference>
<dbReference type="InterPro" id="IPR033120">
    <property type="entry name" value="HOTDOG_ACOT"/>
</dbReference>
<sequence>MHFETPPHDRAATVSTLAMPKDTNGVGDIFGGWLMSHADIAGAILAYRIAGGRVVTVAVNEFVFL</sequence>
<reference evidence="2" key="2">
    <citation type="journal article" date="2014" name="ISME J.">
        <title>Microbial stratification in low pH oxic and suboxic macroscopic growths along an acid mine drainage.</title>
        <authorList>
            <person name="Mendez-Garcia C."/>
            <person name="Mesa V."/>
            <person name="Sprenger R.R."/>
            <person name="Richter M."/>
            <person name="Diez M.S."/>
            <person name="Solano J."/>
            <person name="Bargiela R."/>
            <person name="Golyshina O.V."/>
            <person name="Manteca A."/>
            <person name="Ramos J.L."/>
            <person name="Gallego J.R."/>
            <person name="Llorente I."/>
            <person name="Martins Dos Santos V.A."/>
            <person name="Jensen O.N."/>
            <person name="Pelaez A.I."/>
            <person name="Sanchez J."/>
            <person name="Ferrer M."/>
        </authorList>
    </citation>
    <scope>NUCLEOTIDE SEQUENCE</scope>
</reference>
<dbReference type="PROSITE" id="PS51770">
    <property type="entry name" value="HOTDOG_ACOT"/>
    <property type="match status" value="1"/>
</dbReference>
<reference evidence="2" key="1">
    <citation type="submission" date="2013-08" db="EMBL/GenBank/DDBJ databases">
        <authorList>
            <person name="Mendez C."/>
            <person name="Richter M."/>
            <person name="Ferrer M."/>
            <person name="Sanchez J."/>
        </authorList>
    </citation>
    <scope>NUCLEOTIDE SEQUENCE</scope>
</reference>
<gene>
    <name evidence="2" type="ORF">B2A_04382</name>
</gene>
<dbReference type="EMBL" id="AUZZ01002937">
    <property type="protein sequence ID" value="EQD58381.1"/>
    <property type="molecule type" value="Genomic_DNA"/>
</dbReference>
<evidence type="ECO:0000313" key="2">
    <source>
        <dbReference type="EMBL" id="EQD58381.1"/>
    </source>
</evidence>
<comment type="caution">
    <text evidence="2">The sequence shown here is derived from an EMBL/GenBank/DDBJ whole genome shotgun (WGS) entry which is preliminary data.</text>
</comment>
<evidence type="ECO:0000259" key="1">
    <source>
        <dbReference type="PROSITE" id="PS51770"/>
    </source>
</evidence>
<name>T1AC57_9ZZZZ</name>
<dbReference type="SUPFAM" id="SSF54637">
    <property type="entry name" value="Thioesterase/thiol ester dehydrase-isomerase"/>
    <property type="match status" value="1"/>
</dbReference>